<dbReference type="InterPro" id="IPR038522">
    <property type="entry name" value="T4/T6SS_DotU_sf"/>
</dbReference>
<keyword evidence="1 3" id="KW-0472">Membrane</keyword>
<dbReference type="PROSITE" id="PS51123">
    <property type="entry name" value="OMPA_2"/>
    <property type="match status" value="1"/>
</dbReference>
<dbReference type="GO" id="GO:0016020">
    <property type="term" value="C:membrane"/>
    <property type="evidence" value="ECO:0007669"/>
    <property type="project" value="UniProtKB-UniRule"/>
</dbReference>
<dbReference type="InterPro" id="IPR036737">
    <property type="entry name" value="OmpA-like_sf"/>
</dbReference>
<dbReference type="AlphaFoldDB" id="E6VB07"/>
<dbReference type="eggNOG" id="COG3455">
    <property type="taxonomic scope" value="Bacteria"/>
</dbReference>
<keyword evidence="3" id="KW-1133">Transmembrane helix</keyword>
<evidence type="ECO:0000313" key="5">
    <source>
        <dbReference type="EMBL" id="ADU37456.1"/>
    </source>
</evidence>
<dbReference type="Gene3D" id="1.25.40.590">
    <property type="entry name" value="Type IV / VI secretion system, DotU"/>
    <property type="match status" value="1"/>
</dbReference>
<feature type="transmembrane region" description="Helical" evidence="3">
    <location>
        <begin position="250"/>
        <end position="268"/>
    </location>
</feature>
<dbReference type="EMBL" id="CP002417">
    <property type="protein sequence ID" value="ADU37456.1"/>
    <property type="molecule type" value="Genomic_DNA"/>
</dbReference>
<feature type="region of interest" description="Disordered" evidence="2">
    <location>
        <begin position="1"/>
        <end position="45"/>
    </location>
</feature>
<dbReference type="eggNOG" id="COG1360">
    <property type="taxonomic scope" value="Bacteria"/>
</dbReference>
<dbReference type="NCBIfam" id="NF038228">
    <property type="entry name" value="IcmH_DotU_IVB"/>
    <property type="match status" value="1"/>
</dbReference>
<evidence type="ECO:0000256" key="2">
    <source>
        <dbReference type="SAM" id="MobiDB-lite"/>
    </source>
</evidence>
<dbReference type="SUPFAM" id="SSF103088">
    <property type="entry name" value="OmpA-like"/>
    <property type="match status" value="1"/>
</dbReference>
<protein>
    <submittedName>
        <fullName evidence="5">Type IV / VI secretion system protein, DotU family</fullName>
    </submittedName>
</protein>
<feature type="compositionally biased region" description="Basic and acidic residues" evidence="2">
    <location>
        <begin position="1"/>
        <end position="21"/>
    </location>
</feature>
<dbReference type="STRING" id="595537.Varpa_3271"/>
<dbReference type="InterPro" id="IPR006665">
    <property type="entry name" value="OmpA-like"/>
</dbReference>
<organism evidence="5 6">
    <name type="scientific">Variovorax paradoxus (strain EPS)</name>
    <dbReference type="NCBI Taxonomy" id="595537"/>
    <lineage>
        <taxon>Bacteria</taxon>
        <taxon>Pseudomonadati</taxon>
        <taxon>Pseudomonadota</taxon>
        <taxon>Betaproteobacteria</taxon>
        <taxon>Burkholderiales</taxon>
        <taxon>Comamonadaceae</taxon>
        <taxon>Variovorax</taxon>
    </lineage>
</organism>
<dbReference type="PANTHER" id="PTHR30329:SF19">
    <property type="entry name" value="OUTER MEMBRANE PROTEIN, OMPA FAMILY"/>
    <property type="match status" value="1"/>
</dbReference>
<evidence type="ECO:0000259" key="4">
    <source>
        <dbReference type="PROSITE" id="PS51123"/>
    </source>
</evidence>
<dbReference type="OrthoDB" id="345640at2"/>
<keyword evidence="3" id="KW-0812">Transmembrane</keyword>
<dbReference type="NCBIfam" id="TIGR03349">
    <property type="entry name" value="IV_VI_DotU"/>
    <property type="match status" value="1"/>
</dbReference>
<sequence>MKPFVEDPMHNQEEPQDDSRGLDPSADPSSNDSWAGDPDKGVHLAPEPSMQVRLLAVTAARNPLLEAAQPLLRALADMPATLGNEGVTILHQLLEREVASFQSLCGSAQIRHEHAVAASYSLCTALDEAANSTEWGGGKNGEAGIWAGQQLAAKFHGDTKGGDKFFLLVGRLAASPQEHIDLLELMYQVLGLGFEGRFGTATNGRRQLETVRHRLFTLLGTARGEVPRDLSPHWKGVGAGTFRLLRSIPVWLTVSLLTLVLCGLFAWYKYQLLQTSADVEQRIAAIGRMRPPPAPPAPAVKPLRLKELLASEIARGTVSVDEDEHRSAVSFRGDDMFVPGQARLNAKILPVLDKVADEINQVSGSVQVTGHSDNRPIKTREFPNNQVLSEKRADAVTAVLLGKGVVASRIRTEGRGDTMPVADSATAAGRARNRRVDIVVIQGDGGSAASPAAKPAAR</sequence>
<name>E6VB07_VARPE</name>
<reference evidence="6" key="1">
    <citation type="submission" date="2010-12" db="EMBL/GenBank/DDBJ databases">
        <title>Complete sequence of Variovorax paradoxus EPS.</title>
        <authorList>
            <consortium name="US DOE Joint Genome Institute"/>
            <person name="Lucas S."/>
            <person name="Copeland A."/>
            <person name="Lapidus A."/>
            <person name="Cheng J.-F."/>
            <person name="Goodwin L."/>
            <person name="Pitluck S."/>
            <person name="Teshima H."/>
            <person name="Detter J.C."/>
            <person name="Han C."/>
            <person name="Tapia R."/>
            <person name="Land M."/>
            <person name="Hauser L."/>
            <person name="Kyrpides N."/>
            <person name="Ivanova N."/>
            <person name="Ovchinnikova G."/>
            <person name="Orwin P."/>
            <person name="Han J.-I.G."/>
            <person name="Woyke T."/>
        </authorList>
    </citation>
    <scope>NUCLEOTIDE SEQUENCE [LARGE SCALE GENOMIC DNA]</scope>
    <source>
        <strain evidence="6">EPS</strain>
    </source>
</reference>
<dbReference type="KEGG" id="vpe:Varpa_3271"/>
<dbReference type="PANTHER" id="PTHR30329">
    <property type="entry name" value="STATOR ELEMENT OF FLAGELLAR MOTOR COMPLEX"/>
    <property type="match status" value="1"/>
</dbReference>
<reference evidence="5 6" key="2">
    <citation type="journal article" date="2013" name="Genome Announc.">
        <title>Genome of the Root-Associated Plant Growth-Promoting Bacterium Variovorax paradoxus Strain EPS.</title>
        <authorList>
            <person name="Han J.I."/>
            <person name="Spain J.C."/>
            <person name="Leadbetter J.R."/>
            <person name="Ovchinnikova G."/>
            <person name="Goodwin L.A."/>
            <person name="Han C.S."/>
            <person name="Woyke T."/>
            <person name="Davenport K.W."/>
            <person name="Orwin P.M."/>
        </authorList>
    </citation>
    <scope>NUCLEOTIDE SEQUENCE [LARGE SCALE GENOMIC DNA]</scope>
    <source>
        <strain evidence="5 6">EPS</strain>
    </source>
</reference>
<dbReference type="Pfam" id="PF00691">
    <property type="entry name" value="OmpA"/>
    <property type="match status" value="1"/>
</dbReference>
<feature type="domain" description="OmpA-like" evidence="4">
    <location>
        <begin position="324"/>
        <end position="444"/>
    </location>
</feature>
<dbReference type="HOGENOM" id="CLU_041790_0_0_4"/>
<dbReference type="NCBIfam" id="TIGR03350">
    <property type="entry name" value="type_VI_ompA"/>
    <property type="match status" value="1"/>
</dbReference>
<evidence type="ECO:0000256" key="3">
    <source>
        <dbReference type="SAM" id="Phobius"/>
    </source>
</evidence>
<dbReference type="Gene3D" id="3.30.1330.60">
    <property type="entry name" value="OmpA-like domain"/>
    <property type="match status" value="1"/>
</dbReference>
<dbReference type="InterPro" id="IPR050330">
    <property type="entry name" value="Bact_OuterMem_StrucFunc"/>
</dbReference>
<dbReference type="Pfam" id="PF09850">
    <property type="entry name" value="DotU"/>
    <property type="match status" value="1"/>
</dbReference>
<accession>E6VB07</accession>
<evidence type="ECO:0000313" key="6">
    <source>
        <dbReference type="Proteomes" id="UP000008917"/>
    </source>
</evidence>
<dbReference type="InterPro" id="IPR017733">
    <property type="entry name" value="OmpA-like_dom_proteobacteria"/>
</dbReference>
<dbReference type="InterPro" id="IPR017732">
    <property type="entry name" value="T4/T6SS_DotU"/>
</dbReference>
<dbReference type="CDD" id="cd07185">
    <property type="entry name" value="OmpA_C-like"/>
    <property type="match status" value="1"/>
</dbReference>
<gene>
    <name evidence="5" type="ordered locus">Varpa_3271</name>
</gene>
<evidence type="ECO:0000256" key="1">
    <source>
        <dbReference type="PROSITE-ProRule" id="PRU00473"/>
    </source>
</evidence>
<proteinExistence type="predicted"/>
<dbReference type="Proteomes" id="UP000008917">
    <property type="component" value="Chromosome"/>
</dbReference>